<dbReference type="Proteomes" id="UP000499080">
    <property type="component" value="Unassembled WGS sequence"/>
</dbReference>
<evidence type="ECO:0000256" key="1">
    <source>
        <dbReference type="SAM" id="MobiDB-lite"/>
    </source>
</evidence>
<sequence>MPFANPFLKAVSSLDPCNRRTSVALESMKELPLYASNVVQDSEKEAYDLEIHNFQNDRFSDIVEESVDLWWRDVENTSKHPLLSRMAFALLTCFHEPKVECSFSILNNVITPGSNRLNVSTFNAMQCIKYELRSQKKKKKKKTSAVCMFSKHDFLKEKVDPKLVRNVRNSRNVYFDKLKQNKSLREERIKELNASKEKALTKKAAKKMSADATKRQRINHKKKLTHSLKRLHEPNFNGGENVNESKRRKVEDKSKSEAVKNFHSELNSKRNVKI</sequence>
<dbReference type="InterPro" id="IPR012337">
    <property type="entry name" value="RNaseH-like_sf"/>
</dbReference>
<organism evidence="3 4">
    <name type="scientific">Araneus ventricosus</name>
    <name type="common">Orbweaver spider</name>
    <name type="synonym">Epeira ventricosa</name>
    <dbReference type="NCBI Taxonomy" id="182803"/>
    <lineage>
        <taxon>Eukaryota</taxon>
        <taxon>Metazoa</taxon>
        <taxon>Ecdysozoa</taxon>
        <taxon>Arthropoda</taxon>
        <taxon>Chelicerata</taxon>
        <taxon>Arachnida</taxon>
        <taxon>Araneae</taxon>
        <taxon>Araneomorphae</taxon>
        <taxon>Entelegynae</taxon>
        <taxon>Araneoidea</taxon>
        <taxon>Araneidae</taxon>
        <taxon>Araneus</taxon>
    </lineage>
</organism>
<dbReference type="Pfam" id="PF05699">
    <property type="entry name" value="Dimer_Tnp_hAT"/>
    <property type="match status" value="1"/>
</dbReference>
<dbReference type="AlphaFoldDB" id="A0A4Y1ZR94"/>
<dbReference type="EMBL" id="BGPR01076866">
    <property type="protein sequence ID" value="GBL62991.1"/>
    <property type="molecule type" value="Genomic_DNA"/>
</dbReference>
<evidence type="ECO:0000259" key="2">
    <source>
        <dbReference type="Pfam" id="PF05699"/>
    </source>
</evidence>
<comment type="caution">
    <text evidence="3">The sequence shown here is derived from an EMBL/GenBank/DDBJ whole genome shotgun (WGS) entry which is preliminary data.</text>
</comment>
<accession>A0A4Y1ZR94</accession>
<reference evidence="3 4" key="1">
    <citation type="journal article" date="2019" name="Sci. Rep.">
        <title>Orb-weaving spider Araneus ventricosus genome elucidates the spidroin gene catalogue.</title>
        <authorList>
            <person name="Kono N."/>
            <person name="Nakamura H."/>
            <person name="Ohtoshi R."/>
            <person name="Moran D.A.P."/>
            <person name="Shinohara A."/>
            <person name="Yoshida Y."/>
            <person name="Fujiwara M."/>
            <person name="Mori M."/>
            <person name="Tomita M."/>
            <person name="Arakawa K."/>
        </authorList>
    </citation>
    <scope>NUCLEOTIDE SEQUENCE [LARGE SCALE GENOMIC DNA]</scope>
</reference>
<proteinExistence type="predicted"/>
<keyword evidence="4" id="KW-1185">Reference proteome</keyword>
<feature type="domain" description="HAT C-terminal dimerisation" evidence="2">
    <location>
        <begin position="64"/>
        <end position="132"/>
    </location>
</feature>
<dbReference type="InterPro" id="IPR008906">
    <property type="entry name" value="HATC_C_dom"/>
</dbReference>
<protein>
    <recommendedName>
        <fullName evidence="2">HAT C-terminal dimerisation domain-containing protein</fullName>
    </recommendedName>
</protein>
<feature type="region of interest" description="Disordered" evidence="1">
    <location>
        <begin position="230"/>
        <end position="274"/>
    </location>
</feature>
<name>A0A4Y1ZR94_ARAVE</name>
<evidence type="ECO:0000313" key="3">
    <source>
        <dbReference type="EMBL" id="GBL62991.1"/>
    </source>
</evidence>
<dbReference type="SUPFAM" id="SSF53098">
    <property type="entry name" value="Ribonuclease H-like"/>
    <property type="match status" value="1"/>
</dbReference>
<feature type="compositionally biased region" description="Basic and acidic residues" evidence="1">
    <location>
        <begin position="243"/>
        <end position="268"/>
    </location>
</feature>
<gene>
    <name evidence="3" type="ORF">AVEN_171080_1</name>
</gene>
<evidence type="ECO:0000313" key="4">
    <source>
        <dbReference type="Proteomes" id="UP000499080"/>
    </source>
</evidence>
<dbReference type="OrthoDB" id="6131287at2759"/>
<dbReference type="GO" id="GO:0046983">
    <property type="term" value="F:protein dimerization activity"/>
    <property type="evidence" value="ECO:0007669"/>
    <property type="project" value="InterPro"/>
</dbReference>